<dbReference type="EMBL" id="EF110561">
    <property type="protein sequence ID" value="ABL10253.1"/>
    <property type="molecule type" value="Genomic_DNA"/>
</dbReference>
<evidence type="ECO:0000313" key="8">
    <source>
        <dbReference type="EMBL" id="ABL10281.1"/>
    </source>
</evidence>
<dbReference type="EMBL" id="EF110563">
    <property type="protein sequence ID" value="ABL10267.1"/>
    <property type="molecule type" value="Genomic_DNA"/>
</dbReference>
<accession>A1E5M9</accession>
<dbReference type="PANTHER" id="PTHR34068">
    <property type="entry name" value="UPF0145 PROTEIN YBJQ"/>
    <property type="match status" value="1"/>
</dbReference>
<evidence type="ECO:0000313" key="6">
    <source>
        <dbReference type="EMBL" id="ABL10260.1"/>
    </source>
</evidence>
<dbReference type="EMBL" id="EF110559">
    <property type="protein sequence ID" value="ABL10239.1"/>
    <property type="molecule type" value="Genomic_DNA"/>
</dbReference>
<dbReference type="EMBL" id="EF110565">
    <property type="protein sequence ID" value="ABL10281.1"/>
    <property type="molecule type" value="Genomic_DNA"/>
</dbReference>
<dbReference type="EMBL" id="EF110560">
    <property type="protein sequence ID" value="ABL10246.1"/>
    <property type="molecule type" value="Genomic_DNA"/>
</dbReference>
<protein>
    <recommendedName>
        <fullName evidence="2">UPF0145 protein</fullName>
    </recommendedName>
</protein>
<evidence type="ECO:0000313" key="7">
    <source>
        <dbReference type="EMBL" id="ABL10267.1"/>
    </source>
</evidence>
<dbReference type="Pfam" id="PF01906">
    <property type="entry name" value="YbjQ_1"/>
    <property type="match status" value="1"/>
</dbReference>
<reference evidence="3" key="1">
    <citation type="journal article" date="2007" name="Appl. Environ. Microbiol.">
        <title>The presence of the internalin gene in natural atypically hemolytic Listeria innocua strains suggests descent from L. monocytogenes.</title>
        <authorList>
            <person name="Volokhov D.V."/>
            <person name="Duperrier S."/>
            <person name="Neverov A.A."/>
            <person name="George J."/>
            <person name="Buchrieser C."/>
            <person name="Hitchins A.D."/>
        </authorList>
    </citation>
    <scope>NUCLEOTIDE SEQUENCE</scope>
    <source>
        <strain evidence="8">ATCC 33090</strain>
        <strain evidence="6">LS-027</strain>
        <strain evidence="5">LS-028</strain>
        <strain evidence="7">LS-054</strain>
        <strain evidence="4">LS-072</strain>
        <strain evidence="3">LS-168</strain>
    </source>
</reference>
<evidence type="ECO:0000313" key="4">
    <source>
        <dbReference type="EMBL" id="ABL10246.1"/>
    </source>
</evidence>
<dbReference type="Gene3D" id="3.30.110.70">
    <property type="entry name" value="Hypothetical protein apc22750. Chain B"/>
    <property type="match status" value="1"/>
</dbReference>
<organism evidence="3">
    <name type="scientific">Listeria innocua</name>
    <dbReference type="NCBI Taxonomy" id="1642"/>
    <lineage>
        <taxon>Bacteria</taxon>
        <taxon>Bacillati</taxon>
        <taxon>Bacillota</taxon>
        <taxon>Bacilli</taxon>
        <taxon>Bacillales</taxon>
        <taxon>Listeriaceae</taxon>
        <taxon>Listeria</taxon>
    </lineage>
</organism>
<dbReference type="SUPFAM" id="SSF117782">
    <property type="entry name" value="YbjQ-like"/>
    <property type="match status" value="1"/>
</dbReference>
<dbReference type="HAMAP" id="MF_00338">
    <property type="entry name" value="UPF0145"/>
    <property type="match status" value="1"/>
</dbReference>
<dbReference type="InterPro" id="IPR035439">
    <property type="entry name" value="UPF0145_dom_sf"/>
</dbReference>
<sequence length="120" mass="13294">MIKENWRDKTMIVTTSPNIEGKQIIEYKKIVFGEVITGVNFMKDIGAGLRNFFGGRSQGYEDELINAREEAIREMEQRAKDIGANAVIGVDIDYEVLGADNGMLMVTASGTAVVIEAQDY</sequence>
<evidence type="ECO:0000313" key="3">
    <source>
        <dbReference type="EMBL" id="ABL10239.1"/>
    </source>
</evidence>
<dbReference type="InterPro" id="IPR002765">
    <property type="entry name" value="UPF0145_YbjQ-like"/>
</dbReference>
<dbReference type="AlphaFoldDB" id="A1E5M9"/>
<comment type="similarity">
    <text evidence="1 2">Belongs to the UPF0145 family.</text>
</comment>
<evidence type="ECO:0000313" key="5">
    <source>
        <dbReference type="EMBL" id="ABL10253.1"/>
    </source>
</evidence>
<dbReference type="PANTHER" id="PTHR34068:SF1">
    <property type="entry name" value="UPF0145 PROTEIN YBJQ"/>
    <property type="match status" value="1"/>
</dbReference>
<evidence type="ECO:0000256" key="2">
    <source>
        <dbReference type="HAMAP-Rule" id="MF_00338"/>
    </source>
</evidence>
<dbReference type="EMBL" id="EF110562">
    <property type="protein sequence ID" value="ABL10260.1"/>
    <property type="molecule type" value="Genomic_DNA"/>
</dbReference>
<name>A1E5M9_LISIO</name>
<dbReference type="EMBL" id="EF110564">
    <property type="protein sequence ID" value="ABL10274.1"/>
    <property type="molecule type" value="Genomic_DNA"/>
</dbReference>
<evidence type="ECO:0000256" key="1">
    <source>
        <dbReference type="ARBA" id="ARBA00010751"/>
    </source>
</evidence>
<proteinExistence type="inferred from homology"/>
<dbReference type="NCBIfam" id="NF002224">
    <property type="entry name" value="PRK01119.1"/>
    <property type="match status" value="1"/>
</dbReference>